<dbReference type="PANTHER" id="PTHR34817">
    <property type="entry name" value="NUCLEOTIDYLTRANSFERASE"/>
    <property type="match status" value="1"/>
</dbReference>
<dbReference type="PANTHER" id="PTHR34817:SF2">
    <property type="entry name" value="NUCLEOTIDYLTRANSFERASE"/>
    <property type="match status" value="1"/>
</dbReference>
<evidence type="ECO:0008006" key="3">
    <source>
        <dbReference type="Google" id="ProtNLM"/>
    </source>
</evidence>
<evidence type="ECO:0000313" key="1">
    <source>
        <dbReference type="EMBL" id="CAG7645279.1"/>
    </source>
</evidence>
<sequence length="268" mass="31771">MNNIRHHFTKHLQAVEQEEHVRILYACESGSRAWGVHSEASDYDVRFIYIRPVEWYLSIFDKRDVIERPIHSAMDINGWDLKKALQLIRKSNPSLLEWLESPIVYMERFSVAEQIRSISPLLFSPKSCTYHYLHMAKRNYRIFLQQDQVQIKKYFYVLRPILACQWIEQYRTMPPLEFGVLVERLVPDGSELKKAIQHLLDRKKDGGGTTYEPSMIPIHRFLEEKIAYYDKAADAMEARQEEQDDRLDALFRSALKDVWQTNNQPLQP</sequence>
<protein>
    <recommendedName>
        <fullName evidence="3">Nucleotidyltransferase domain-containing protein</fullName>
    </recommendedName>
</protein>
<gene>
    <name evidence="1" type="ORF">PAECIP111802_03477</name>
</gene>
<keyword evidence="2" id="KW-1185">Reference proteome</keyword>
<proteinExistence type="predicted"/>
<dbReference type="Proteomes" id="UP000730618">
    <property type="component" value="Unassembled WGS sequence"/>
</dbReference>
<dbReference type="EMBL" id="CAJVCE010000009">
    <property type="protein sequence ID" value="CAG7645279.1"/>
    <property type="molecule type" value="Genomic_DNA"/>
</dbReference>
<dbReference type="Pfam" id="PF10127">
    <property type="entry name" value="RlaP"/>
    <property type="match status" value="1"/>
</dbReference>
<comment type="caution">
    <text evidence="1">The sequence shown here is derived from an EMBL/GenBank/DDBJ whole genome shotgun (WGS) entry which is preliminary data.</text>
</comment>
<name>A0ABN7TPL0_9BACL</name>
<accession>A0ABN7TPL0</accession>
<reference evidence="1 2" key="1">
    <citation type="submission" date="2021-06" db="EMBL/GenBank/DDBJ databases">
        <authorList>
            <person name="Criscuolo A."/>
        </authorList>
    </citation>
    <scope>NUCLEOTIDE SEQUENCE [LARGE SCALE GENOMIC DNA]</scope>
    <source>
        <strain evidence="2">CIP 111802</strain>
    </source>
</reference>
<dbReference type="InterPro" id="IPR018775">
    <property type="entry name" value="RlaP"/>
</dbReference>
<organism evidence="1 2">
    <name type="scientific">Paenibacillus allorhizosphaerae</name>
    <dbReference type="NCBI Taxonomy" id="2849866"/>
    <lineage>
        <taxon>Bacteria</taxon>
        <taxon>Bacillati</taxon>
        <taxon>Bacillota</taxon>
        <taxon>Bacilli</taxon>
        <taxon>Bacillales</taxon>
        <taxon>Paenibacillaceae</taxon>
        <taxon>Paenibacillus</taxon>
    </lineage>
</organism>
<dbReference type="RefSeq" id="WP_218099785.1">
    <property type="nucleotide sequence ID" value="NZ_CAJVCE010000009.1"/>
</dbReference>
<evidence type="ECO:0000313" key="2">
    <source>
        <dbReference type="Proteomes" id="UP000730618"/>
    </source>
</evidence>